<keyword evidence="3" id="KW-0285">Flavoprotein</keyword>
<keyword evidence="4" id="KW-0274">FAD</keyword>
<sequence>MTKERTQEVVILGGGYAGLMAAVRLANRRVPSRVTLVDAKAEFPERIRLHQVAAGQQLRRRSIPELLRGTGVEFMQGRASELDPEAQLVAVQTRDGQRTLRYDWLLYALGSQVDLSPIPGLHQHTLALDDRSTAKDLAARLERLGDGRVLIVGGGLTGIEAAVELAERFPRLAIELVTAGALGEDLSPAGAAHIRRVFERHGIALREHARIEEIQEGVARLAGGERIPFDICLWAGGFRAPGLAARAGLPTNERGQVIVDRTLQVPGHPEILVAGDAALAPGPGGKPLRMSCAAGQPMGAHAGDTLARLIRGQEPEPFRFSYILRCISLGRHDGLIQFVASDDTPRDRVLTGRAAAVVKEAICRYTLTSVEAERRLRLPLYWWLRPTETASYALPAGARTGVTTDV</sequence>
<comment type="cofactor">
    <cofactor evidence="1">
        <name>FAD</name>
        <dbReference type="ChEBI" id="CHEBI:57692"/>
    </cofactor>
</comment>
<reference evidence="8" key="1">
    <citation type="submission" date="2009-11" db="EMBL/GenBank/DDBJ databases">
        <title>The complete chromosome 2 of Sphaerobacter thermophilus DSM 20745.</title>
        <authorList>
            <person name="Lucas S."/>
            <person name="Copeland A."/>
            <person name="Lapidus A."/>
            <person name="Glavina del Rio T."/>
            <person name="Dalin E."/>
            <person name="Tice H."/>
            <person name="Bruce D."/>
            <person name="Goodwin L."/>
            <person name="Pitluck S."/>
            <person name="Kyrpides N."/>
            <person name="Mavromatis K."/>
            <person name="Ivanova N."/>
            <person name="Mikhailova N."/>
            <person name="LaButti K.M."/>
            <person name="Clum A."/>
            <person name="Sun H.I."/>
            <person name="Brettin T."/>
            <person name="Detter J.C."/>
            <person name="Han C."/>
            <person name="Larimer F."/>
            <person name="Land M."/>
            <person name="Hauser L."/>
            <person name="Markowitz V."/>
            <person name="Cheng J.F."/>
            <person name="Hugenholtz P."/>
            <person name="Woyke T."/>
            <person name="Wu D."/>
            <person name="Steenblock K."/>
            <person name="Schneider S."/>
            <person name="Pukall R."/>
            <person name="Goeker M."/>
            <person name="Klenk H.P."/>
            <person name="Eisen J.A."/>
        </authorList>
    </citation>
    <scope>NUCLEOTIDE SEQUENCE [LARGE SCALE GENOMIC DNA]</scope>
    <source>
        <strain evidence="8">ATCC 49802 / DSM 20745 / S 6022</strain>
    </source>
</reference>
<evidence type="ECO:0000256" key="1">
    <source>
        <dbReference type="ARBA" id="ARBA00001974"/>
    </source>
</evidence>
<dbReference type="InterPro" id="IPR036188">
    <property type="entry name" value="FAD/NAD-bd_sf"/>
</dbReference>
<dbReference type="PANTHER" id="PTHR42913">
    <property type="entry name" value="APOPTOSIS-INDUCING FACTOR 1"/>
    <property type="match status" value="1"/>
</dbReference>
<comment type="similarity">
    <text evidence="2">Belongs to the NADH dehydrogenase family.</text>
</comment>
<dbReference type="KEGG" id="sti:Sthe_3163"/>
<keyword evidence="5" id="KW-0560">Oxidoreductase</keyword>
<dbReference type="Gene3D" id="3.50.50.100">
    <property type="match status" value="1"/>
</dbReference>
<dbReference type="PRINTS" id="PR00411">
    <property type="entry name" value="PNDRDTASEI"/>
</dbReference>
<dbReference type="InParanoid" id="D1C9S0"/>
<reference evidence="7 8" key="2">
    <citation type="journal article" date="2010" name="Stand. Genomic Sci.">
        <title>Complete genome sequence of Desulfohalobium retbaense type strain (HR(100)).</title>
        <authorList>
            <person name="Spring S."/>
            <person name="Nolan M."/>
            <person name="Lapidus A."/>
            <person name="Glavina Del Rio T."/>
            <person name="Copeland A."/>
            <person name="Tice H."/>
            <person name="Cheng J.F."/>
            <person name="Lucas S."/>
            <person name="Land M."/>
            <person name="Chen F."/>
            <person name="Bruce D."/>
            <person name="Goodwin L."/>
            <person name="Pitluck S."/>
            <person name="Ivanova N."/>
            <person name="Mavromatis K."/>
            <person name="Mikhailova N."/>
            <person name="Pati A."/>
            <person name="Chen A."/>
            <person name="Palaniappan K."/>
            <person name="Hauser L."/>
            <person name="Chang Y.J."/>
            <person name="Jeffries C.D."/>
            <person name="Munk C."/>
            <person name="Kiss H."/>
            <person name="Chain P."/>
            <person name="Han C."/>
            <person name="Brettin T."/>
            <person name="Detter J.C."/>
            <person name="Schuler E."/>
            <person name="Goker M."/>
            <person name="Rohde M."/>
            <person name="Bristow J."/>
            <person name="Eisen J.A."/>
            <person name="Markowitz V."/>
            <person name="Hugenholtz P."/>
            <person name="Kyrpides N.C."/>
            <person name="Klenk H.P."/>
        </authorList>
    </citation>
    <scope>NUCLEOTIDE SEQUENCE [LARGE SCALE GENOMIC DNA]</scope>
    <source>
        <strain evidence="8">ATCC 49802 / DSM 20745 / S 6022</strain>
    </source>
</reference>
<protein>
    <submittedName>
        <fullName evidence="7">FAD-dependent pyridine nucleotide-disulphide oxidoreductase</fullName>
    </submittedName>
</protein>
<dbReference type="STRING" id="479434.Sthe_3163"/>
<accession>D1C9S0</accession>
<dbReference type="GO" id="GO:0003955">
    <property type="term" value="F:NAD(P)H dehydrogenase (quinone) activity"/>
    <property type="evidence" value="ECO:0007669"/>
    <property type="project" value="TreeGrafter"/>
</dbReference>
<evidence type="ECO:0000256" key="3">
    <source>
        <dbReference type="ARBA" id="ARBA00022630"/>
    </source>
</evidence>
<dbReference type="InterPro" id="IPR051169">
    <property type="entry name" value="NADH-Q_oxidoreductase"/>
</dbReference>
<evidence type="ECO:0000256" key="2">
    <source>
        <dbReference type="ARBA" id="ARBA00005272"/>
    </source>
</evidence>
<dbReference type="Pfam" id="PF07992">
    <property type="entry name" value="Pyr_redox_2"/>
    <property type="match status" value="1"/>
</dbReference>
<dbReference type="InterPro" id="IPR023753">
    <property type="entry name" value="FAD/NAD-binding_dom"/>
</dbReference>
<feature type="domain" description="FAD/NAD(P)-binding" evidence="6">
    <location>
        <begin position="8"/>
        <end position="284"/>
    </location>
</feature>
<dbReference type="eggNOG" id="COG1252">
    <property type="taxonomic scope" value="Bacteria"/>
</dbReference>
<dbReference type="EMBL" id="CP001824">
    <property type="protein sequence ID" value="ACZ40563.1"/>
    <property type="molecule type" value="Genomic_DNA"/>
</dbReference>
<dbReference type="Proteomes" id="UP000002027">
    <property type="component" value="Chromosome 2"/>
</dbReference>
<evidence type="ECO:0000256" key="5">
    <source>
        <dbReference type="ARBA" id="ARBA00023002"/>
    </source>
</evidence>
<evidence type="ECO:0000313" key="7">
    <source>
        <dbReference type="EMBL" id="ACZ40563.1"/>
    </source>
</evidence>
<dbReference type="OrthoDB" id="9802028at2"/>
<dbReference type="GO" id="GO:0019646">
    <property type="term" value="P:aerobic electron transport chain"/>
    <property type="evidence" value="ECO:0007669"/>
    <property type="project" value="TreeGrafter"/>
</dbReference>
<dbReference type="SUPFAM" id="SSF51905">
    <property type="entry name" value="FAD/NAD(P)-binding domain"/>
    <property type="match status" value="1"/>
</dbReference>
<dbReference type="PRINTS" id="PR00368">
    <property type="entry name" value="FADPNR"/>
</dbReference>
<dbReference type="HOGENOM" id="CLU_021377_8_1_0"/>
<name>D1C9S0_SPHTD</name>
<gene>
    <name evidence="7" type="ordered locus">Sthe_3163</name>
</gene>
<keyword evidence="8" id="KW-1185">Reference proteome</keyword>
<proteinExistence type="inferred from homology"/>
<dbReference type="PANTHER" id="PTHR42913:SF3">
    <property type="entry name" value="64 KDA MITOCHONDRIAL NADH DEHYDROGENASE (EUROFUNG)"/>
    <property type="match status" value="1"/>
</dbReference>
<organism evidence="7 8">
    <name type="scientific">Sphaerobacter thermophilus (strain ATCC 49802 / DSM 20745 / KCCM 41009 / NCIMB 13125 / S 6022)</name>
    <dbReference type="NCBI Taxonomy" id="479434"/>
    <lineage>
        <taxon>Bacteria</taxon>
        <taxon>Pseudomonadati</taxon>
        <taxon>Thermomicrobiota</taxon>
        <taxon>Thermomicrobia</taxon>
        <taxon>Sphaerobacterales</taxon>
        <taxon>Sphaerobacterineae</taxon>
        <taxon>Sphaerobacteraceae</taxon>
        <taxon>Sphaerobacter</taxon>
    </lineage>
</organism>
<evidence type="ECO:0000259" key="6">
    <source>
        <dbReference type="Pfam" id="PF07992"/>
    </source>
</evidence>
<dbReference type="AlphaFoldDB" id="D1C9S0"/>
<evidence type="ECO:0000256" key="4">
    <source>
        <dbReference type="ARBA" id="ARBA00022827"/>
    </source>
</evidence>
<dbReference type="RefSeq" id="WP_012873598.1">
    <property type="nucleotide sequence ID" value="NC_013524.1"/>
</dbReference>
<evidence type="ECO:0000313" key="8">
    <source>
        <dbReference type="Proteomes" id="UP000002027"/>
    </source>
</evidence>